<reference evidence="1 2" key="1">
    <citation type="submission" date="2020-01" db="EMBL/GenBank/DDBJ databases">
        <authorList>
            <consortium name="DOE Joint Genome Institute"/>
            <person name="Haridas S."/>
            <person name="Albert R."/>
            <person name="Binder M."/>
            <person name="Bloem J."/>
            <person name="Labutti K."/>
            <person name="Salamov A."/>
            <person name="Andreopoulos B."/>
            <person name="Baker S.E."/>
            <person name="Barry K."/>
            <person name="Bills G."/>
            <person name="Bluhm B.H."/>
            <person name="Cannon C."/>
            <person name="Castanera R."/>
            <person name="Culley D.E."/>
            <person name="Daum C."/>
            <person name="Ezra D."/>
            <person name="Gonzalez J.B."/>
            <person name="Henrissat B."/>
            <person name="Kuo A."/>
            <person name="Liang C."/>
            <person name="Lipzen A."/>
            <person name="Lutzoni F."/>
            <person name="Magnuson J."/>
            <person name="Mondo S."/>
            <person name="Nolan M."/>
            <person name="Ohm R."/>
            <person name="Pangilinan J."/>
            <person name="Park H.-J.H."/>
            <person name="Ramirez L."/>
            <person name="Alfaro M."/>
            <person name="Sun H."/>
            <person name="Tritt A."/>
            <person name="Yoshinaga Y."/>
            <person name="Zwiers L.-H.L."/>
            <person name="Turgeon B.G."/>
            <person name="Goodwin S.B."/>
            <person name="Spatafora J.W."/>
            <person name="Crous P.W."/>
            <person name="Grigoriev I.V."/>
        </authorList>
    </citation>
    <scope>NUCLEOTIDE SEQUENCE [LARGE SCALE GENOMIC DNA]</scope>
    <source>
        <strain evidence="1 2">CBS 611.86</strain>
    </source>
</reference>
<protein>
    <recommendedName>
        <fullName evidence="3">F-box domain-containing protein</fullName>
    </recommendedName>
</protein>
<organism evidence="1 2">
    <name type="scientific">Massariosphaeria phaeospora</name>
    <dbReference type="NCBI Taxonomy" id="100035"/>
    <lineage>
        <taxon>Eukaryota</taxon>
        <taxon>Fungi</taxon>
        <taxon>Dikarya</taxon>
        <taxon>Ascomycota</taxon>
        <taxon>Pezizomycotina</taxon>
        <taxon>Dothideomycetes</taxon>
        <taxon>Pleosporomycetidae</taxon>
        <taxon>Pleosporales</taxon>
        <taxon>Pleosporales incertae sedis</taxon>
        <taxon>Massariosphaeria</taxon>
    </lineage>
</organism>
<comment type="caution">
    <text evidence="1">The sequence shown here is derived from an EMBL/GenBank/DDBJ whole genome shotgun (WGS) entry which is preliminary data.</text>
</comment>
<gene>
    <name evidence="1" type="ORF">BDV95DRAFT_606123</name>
</gene>
<dbReference type="EMBL" id="JAADJZ010000009">
    <property type="protein sequence ID" value="KAF2872518.1"/>
    <property type="molecule type" value="Genomic_DNA"/>
</dbReference>
<name>A0A7C8M979_9PLEO</name>
<evidence type="ECO:0000313" key="2">
    <source>
        <dbReference type="Proteomes" id="UP000481861"/>
    </source>
</evidence>
<keyword evidence="2" id="KW-1185">Reference proteome</keyword>
<dbReference type="Proteomes" id="UP000481861">
    <property type="component" value="Unassembled WGS sequence"/>
</dbReference>
<dbReference type="AlphaFoldDB" id="A0A7C8M979"/>
<proteinExistence type="predicted"/>
<accession>A0A7C8M979</accession>
<sequence length="426" mass="49545">MAVLLDLPDELLIDIISYFERPDRTERLALVNLCRNSKRLSLFAQSILYIYVEVPEPGWYHQPLRRFAQTILTYPYLASGLKELTLDGGEPRIGELPVYYDIAEYDRLSVVFSELFSAPVRYTTMISFAGLVIVLCARLPKIELLCLTLHFEDRQKLVRMVANLTGISRSFPPHMLGCLETLHICTSRSPRVIEIADFLPFVTLPRLQDLTLFSGYIDYRFVHILERLSSAFSLLETDLWMPSCAMSPHSLKIILQARRSLDTFYMRQYGSLSVAHSSPRELVRKLRKFNSETLRVFDVEFYTHFMEDVTSPTEQGRYPHFHDFQDLKIVAIELKRLDAFKDLPVSLEELYLKCESTDTTDRWMGLDGLLQWCPRVRMVDIGLILCSQAVEFTKDHGSRTIDVDEHRFRHIKTTSLGYRLIIHCQW</sequence>
<evidence type="ECO:0000313" key="1">
    <source>
        <dbReference type="EMBL" id="KAF2872518.1"/>
    </source>
</evidence>
<evidence type="ECO:0008006" key="3">
    <source>
        <dbReference type="Google" id="ProtNLM"/>
    </source>
</evidence>